<feature type="domain" description="Zinc finger DksA/TraR C4-type" evidence="5">
    <location>
        <begin position="93"/>
        <end position="120"/>
    </location>
</feature>
<protein>
    <submittedName>
        <fullName evidence="6">RNA polymerase-binding transcription factor DksA</fullName>
    </submittedName>
</protein>
<keyword evidence="3" id="KW-0862">Zinc</keyword>
<dbReference type="InterPro" id="IPR000962">
    <property type="entry name" value="Znf_DskA_TraR"/>
</dbReference>
<dbReference type="Pfam" id="PF01258">
    <property type="entry name" value="zf-dskA_traR"/>
    <property type="match status" value="1"/>
</dbReference>
<evidence type="ECO:0000313" key="7">
    <source>
        <dbReference type="Proteomes" id="UP000576209"/>
    </source>
</evidence>
<keyword evidence="2" id="KW-0863">Zinc-finger</keyword>
<name>A0A840E949_9BACT</name>
<dbReference type="PROSITE" id="PS51128">
    <property type="entry name" value="ZF_DKSA_2"/>
    <property type="match status" value="1"/>
</dbReference>
<evidence type="ECO:0000256" key="4">
    <source>
        <dbReference type="PROSITE-ProRule" id="PRU00510"/>
    </source>
</evidence>
<evidence type="ECO:0000259" key="5">
    <source>
        <dbReference type="Pfam" id="PF01258"/>
    </source>
</evidence>
<evidence type="ECO:0000313" key="6">
    <source>
        <dbReference type="EMBL" id="MBB4080463.1"/>
    </source>
</evidence>
<dbReference type="Proteomes" id="UP000576209">
    <property type="component" value="Unassembled WGS sequence"/>
</dbReference>
<keyword evidence="1" id="KW-0479">Metal-binding</keyword>
<proteinExistence type="predicted"/>
<evidence type="ECO:0000256" key="3">
    <source>
        <dbReference type="ARBA" id="ARBA00022833"/>
    </source>
</evidence>
<feature type="zinc finger region" description="dksA C4-type" evidence="4">
    <location>
        <begin position="96"/>
        <end position="120"/>
    </location>
</feature>
<dbReference type="AlphaFoldDB" id="A0A840E949"/>
<dbReference type="PANTHER" id="PTHR33823">
    <property type="entry name" value="RNA POLYMERASE-BINDING TRANSCRIPTION FACTOR DKSA-RELATED"/>
    <property type="match status" value="1"/>
</dbReference>
<sequence length="124" mass="14266">MQTQQLHQTRYSDAELAEFKVIIDTKLAEARRQLQFYLDQLSEQTNSEDGKVRGLDDGVGTMVNEDTHRLASRQQQLIQHLENALLRIDNKVYGICRATGELISPERLRIVPHTTLSIHAKQNR</sequence>
<gene>
    <name evidence="6" type="ORF">GGR28_003097</name>
</gene>
<dbReference type="Gene3D" id="1.20.120.910">
    <property type="entry name" value="DksA, coiled-coil domain"/>
    <property type="match status" value="1"/>
</dbReference>
<dbReference type="RefSeq" id="WP_183496700.1">
    <property type="nucleotide sequence ID" value="NZ_JACIFF010000008.1"/>
</dbReference>
<organism evidence="6 7">
    <name type="scientific">Neolewinella aquimaris</name>
    <dbReference type="NCBI Taxonomy" id="1835722"/>
    <lineage>
        <taxon>Bacteria</taxon>
        <taxon>Pseudomonadati</taxon>
        <taxon>Bacteroidota</taxon>
        <taxon>Saprospiria</taxon>
        <taxon>Saprospirales</taxon>
        <taxon>Lewinellaceae</taxon>
        <taxon>Neolewinella</taxon>
    </lineage>
</organism>
<dbReference type="PANTHER" id="PTHR33823:SF2">
    <property type="entry name" value="RNA POLYMERASE-BINDING TRANSCRIPTION FACTOR DKSA"/>
    <property type="match status" value="1"/>
</dbReference>
<accession>A0A840E949</accession>
<keyword evidence="7" id="KW-1185">Reference proteome</keyword>
<evidence type="ECO:0000256" key="2">
    <source>
        <dbReference type="ARBA" id="ARBA00022771"/>
    </source>
</evidence>
<comment type="caution">
    <text evidence="6">The sequence shown here is derived from an EMBL/GenBank/DDBJ whole genome shotgun (WGS) entry which is preliminary data.</text>
</comment>
<dbReference type="EMBL" id="JACIFF010000008">
    <property type="protein sequence ID" value="MBB4080463.1"/>
    <property type="molecule type" value="Genomic_DNA"/>
</dbReference>
<evidence type="ECO:0000256" key="1">
    <source>
        <dbReference type="ARBA" id="ARBA00022723"/>
    </source>
</evidence>
<reference evidence="6 7" key="1">
    <citation type="submission" date="2020-08" db="EMBL/GenBank/DDBJ databases">
        <title>Genomic Encyclopedia of Type Strains, Phase IV (KMG-IV): sequencing the most valuable type-strain genomes for metagenomic binning, comparative biology and taxonomic classification.</title>
        <authorList>
            <person name="Goeker M."/>
        </authorList>
    </citation>
    <scope>NUCLEOTIDE SEQUENCE [LARGE SCALE GENOMIC DNA]</scope>
    <source>
        <strain evidence="6 7">DSM 105137</strain>
    </source>
</reference>
<dbReference type="GO" id="GO:0008270">
    <property type="term" value="F:zinc ion binding"/>
    <property type="evidence" value="ECO:0007669"/>
    <property type="project" value="UniProtKB-KW"/>
</dbReference>